<evidence type="ECO:0000259" key="6">
    <source>
        <dbReference type="PROSITE" id="PS50865"/>
    </source>
</evidence>
<gene>
    <name evidence="7" type="ORF">K458DRAFT_196421</name>
</gene>
<evidence type="ECO:0000256" key="2">
    <source>
        <dbReference type="ARBA" id="ARBA00022771"/>
    </source>
</evidence>
<dbReference type="EMBL" id="MU005645">
    <property type="protein sequence ID" value="KAF2675914.1"/>
    <property type="molecule type" value="Genomic_DNA"/>
</dbReference>
<proteinExistence type="predicted"/>
<keyword evidence="8" id="KW-1185">Reference proteome</keyword>
<dbReference type="SUPFAM" id="SSF144232">
    <property type="entry name" value="HIT/MYND zinc finger-like"/>
    <property type="match status" value="1"/>
</dbReference>
<dbReference type="InterPro" id="IPR002893">
    <property type="entry name" value="Znf_MYND"/>
</dbReference>
<feature type="region of interest" description="Disordered" evidence="5">
    <location>
        <begin position="1"/>
        <end position="23"/>
    </location>
</feature>
<accession>A0A6G1ICG8</accession>
<dbReference type="Gene3D" id="6.10.140.2220">
    <property type="match status" value="1"/>
</dbReference>
<evidence type="ECO:0000256" key="5">
    <source>
        <dbReference type="SAM" id="MobiDB-lite"/>
    </source>
</evidence>
<evidence type="ECO:0000256" key="4">
    <source>
        <dbReference type="PROSITE-ProRule" id="PRU00134"/>
    </source>
</evidence>
<name>A0A6G1ICG8_9PLEO</name>
<keyword evidence="3" id="KW-0862">Zinc</keyword>
<dbReference type="AlphaFoldDB" id="A0A6G1ICG8"/>
<evidence type="ECO:0000256" key="1">
    <source>
        <dbReference type="ARBA" id="ARBA00022723"/>
    </source>
</evidence>
<dbReference type="PROSITE" id="PS50865">
    <property type="entry name" value="ZF_MYND_2"/>
    <property type="match status" value="1"/>
</dbReference>
<dbReference type="Proteomes" id="UP000799291">
    <property type="component" value="Unassembled WGS sequence"/>
</dbReference>
<dbReference type="GO" id="GO:0008270">
    <property type="term" value="F:zinc ion binding"/>
    <property type="evidence" value="ECO:0007669"/>
    <property type="project" value="UniProtKB-KW"/>
</dbReference>
<feature type="compositionally biased region" description="Basic and acidic residues" evidence="5">
    <location>
        <begin position="1"/>
        <end position="19"/>
    </location>
</feature>
<feature type="domain" description="MYND-type" evidence="6">
    <location>
        <begin position="93"/>
        <end position="135"/>
    </location>
</feature>
<evidence type="ECO:0000313" key="7">
    <source>
        <dbReference type="EMBL" id="KAF2675914.1"/>
    </source>
</evidence>
<evidence type="ECO:0000256" key="3">
    <source>
        <dbReference type="ARBA" id="ARBA00022833"/>
    </source>
</evidence>
<protein>
    <recommendedName>
        <fullName evidence="6">MYND-type domain-containing protein</fullName>
    </recommendedName>
</protein>
<keyword evidence="1" id="KW-0479">Metal-binding</keyword>
<reference evidence="7" key="1">
    <citation type="journal article" date="2020" name="Stud. Mycol.">
        <title>101 Dothideomycetes genomes: a test case for predicting lifestyles and emergence of pathogens.</title>
        <authorList>
            <person name="Haridas S."/>
            <person name="Albert R."/>
            <person name="Binder M."/>
            <person name="Bloem J."/>
            <person name="Labutti K."/>
            <person name="Salamov A."/>
            <person name="Andreopoulos B."/>
            <person name="Baker S."/>
            <person name="Barry K."/>
            <person name="Bills G."/>
            <person name="Bluhm B."/>
            <person name="Cannon C."/>
            <person name="Castanera R."/>
            <person name="Culley D."/>
            <person name="Daum C."/>
            <person name="Ezra D."/>
            <person name="Gonzalez J."/>
            <person name="Henrissat B."/>
            <person name="Kuo A."/>
            <person name="Liang C."/>
            <person name="Lipzen A."/>
            <person name="Lutzoni F."/>
            <person name="Magnuson J."/>
            <person name="Mondo S."/>
            <person name="Nolan M."/>
            <person name="Ohm R."/>
            <person name="Pangilinan J."/>
            <person name="Park H.-J."/>
            <person name="Ramirez L."/>
            <person name="Alfaro M."/>
            <person name="Sun H."/>
            <person name="Tritt A."/>
            <person name="Yoshinaga Y."/>
            <person name="Zwiers L.-H."/>
            <person name="Turgeon B."/>
            <person name="Goodwin S."/>
            <person name="Spatafora J."/>
            <person name="Crous P."/>
            <person name="Grigoriev I."/>
        </authorList>
    </citation>
    <scope>NUCLEOTIDE SEQUENCE</scope>
    <source>
        <strain evidence="7">CBS 122367</strain>
    </source>
</reference>
<sequence length="223" mass="25424">MIEKEQTTSHPRVQRDCSSRHKQVARSQLPQICHMRAYTNNSCEIYKDHAEANRTLSSHQSRKSIMYGNKKPTSNYDAVLLSLSQRQSPRCNNPNCSKESGEDGIPLLRCQQCRHAHYCLRECESQHREVHKFYCALTIATTNGPNDVTDILELVTTRSREDNTKASGDPDTVFYIDTSRPWLTGPGLKETKGPFYSVKNIEFPFYQALVTDDSIIRTPAIRG</sequence>
<dbReference type="Pfam" id="PF01753">
    <property type="entry name" value="zf-MYND"/>
    <property type="match status" value="1"/>
</dbReference>
<evidence type="ECO:0000313" key="8">
    <source>
        <dbReference type="Proteomes" id="UP000799291"/>
    </source>
</evidence>
<organism evidence="7 8">
    <name type="scientific">Lentithecium fluviatile CBS 122367</name>
    <dbReference type="NCBI Taxonomy" id="1168545"/>
    <lineage>
        <taxon>Eukaryota</taxon>
        <taxon>Fungi</taxon>
        <taxon>Dikarya</taxon>
        <taxon>Ascomycota</taxon>
        <taxon>Pezizomycotina</taxon>
        <taxon>Dothideomycetes</taxon>
        <taxon>Pleosporomycetidae</taxon>
        <taxon>Pleosporales</taxon>
        <taxon>Massarineae</taxon>
        <taxon>Lentitheciaceae</taxon>
        <taxon>Lentithecium</taxon>
    </lineage>
</organism>
<keyword evidence="2 4" id="KW-0863">Zinc-finger</keyword>